<feature type="compositionally biased region" description="Polar residues" evidence="1">
    <location>
        <begin position="81"/>
        <end position="92"/>
    </location>
</feature>
<protein>
    <submittedName>
        <fullName evidence="2">Uncharacterized protein</fullName>
    </submittedName>
</protein>
<evidence type="ECO:0000313" key="3">
    <source>
        <dbReference type="Proteomes" id="UP000324222"/>
    </source>
</evidence>
<dbReference type="Proteomes" id="UP000324222">
    <property type="component" value="Unassembled WGS sequence"/>
</dbReference>
<name>A0A5B7DUS2_PORTR</name>
<proteinExistence type="predicted"/>
<organism evidence="2 3">
    <name type="scientific">Portunus trituberculatus</name>
    <name type="common">Swimming crab</name>
    <name type="synonym">Neptunus trituberculatus</name>
    <dbReference type="NCBI Taxonomy" id="210409"/>
    <lineage>
        <taxon>Eukaryota</taxon>
        <taxon>Metazoa</taxon>
        <taxon>Ecdysozoa</taxon>
        <taxon>Arthropoda</taxon>
        <taxon>Crustacea</taxon>
        <taxon>Multicrustacea</taxon>
        <taxon>Malacostraca</taxon>
        <taxon>Eumalacostraca</taxon>
        <taxon>Eucarida</taxon>
        <taxon>Decapoda</taxon>
        <taxon>Pleocyemata</taxon>
        <taxon>Brachyura</taxon>
        <taxon>Eubrachyura</taxon>
        <taxon>Portunoidea</taxon>
        <taxon>Portunidae</taxon>
        <taxon>Portuninae</taxon>
        <taxon>Portunus</taxon>
    </lineage>
</organism>
<sequence length="92" mass="10048">MKTAQIKKHSRLLISVRAGVTRVEGERHTFDRPQPPHHVTVIPVVDSNQSPPTSRILGPFLGRRNPLDMGNPGYPRCGSVDPSNASQGTRDG</sequence>
<evidence type="ECO:0000313" key="2">
    <source>
        <dbReference type="EMBL" id="MPC25198.1"/>
    </source>
</evidence>
<comment type="caution">
    <text evidence="2">The sequence shown here is derived from an EMBL/GenBank/DDBJ whole genome shotgun (WGS) entry which is preliminary data.</text>
</comment>
<dbReference type="AlphaFoldDB" id="A0A5B7DUS2"/>
<feature type="region of interest" description="Disordered" evidence="1">
    <location>
        <begin position="28"/>
        <end position="92"/>
    </location>
</feature>
<reference evidence="2 3" key="1">
    <citation type="submission" date="2019-05" db="EMBL/GenBank/DDBJ databases">
        <title>Another draft genome of Portunus trituberculatus and its Hox gene families provides insights of decapod evolution.</title>
        <authorList>
            <person name="Jeong J.-H."/>
            <person name="Song I."/>
            <person name="Kim S."/>
            <person name="Choi T."/>
            <person name="Kim D."/>
            <person name="Ryu S."/>
            <person name="Kim W."/>
        </authorList>
    </citation>
    <scope>NUCLEOTIDE SEQUENCE [LARGE SCALE GENOMIC DNA]</scope>
    <source>
        <tissue evidence="2">Muscle</tissue>
    </source>
</reference>
<accession>A0A5B7DUS2</accession>
<keyword evidence="3" id="KW-1185">Reference proteome</keyword>
<evidence type="ECO:0000256" key="1">
    <source>
        <dbReference type="SAM" id="MobiDB-lite"/>
    </source>
</evidence>
<gene>
    <name evidence="2" type="ORF">E2C01_018301</name>
</gene>
<dbReference type="EMBL" id="VSRR010001429">
    <property type="protein sequence ID" value="MPC25198.1"/>
    <property type="molecule type" value="Genomic_DNA"/>
</dbReference>